<sequence length="122" mass="14028">MEKKAEQMSMWFGGQIAACTNRQKELLADDRPDEAAFEKIRANVYDIFRTVFSVGVQNSGGREEAAKAFFLEKLRQIPSAWTASYNQANQNHDCEKMYIEQLKLDTAQEIRLKFSAVWEVEA</sequence>
<evidence type="ECO:0000313" key="1">
    <source>
        <dbReference type="EMBL" id="EDN00077.1"/>
    </source>
</evidence>
<proteinExistence type="predicted"/>
<reference evidence="1 2" key="1">
    <citation type="submission" date="2007-04" db="EMBL/GenBank/DDBJ databases">
        <authorList>
            <person name="Fulton L."/>
            <person name="Clifton S."/>
            <person name="Fulton B."/>
            <person name="Xu J."/>
            <person name="Minx P."/>
            <person name="Pepin K.H."/>
            <person name="Johnson M."/>
            <person name="Thiruvilangam P."/>
            <person name="Bhonagiri V."/>
            <person name="Nash W.E."/>
            <person name="Mardis E.R."/>
            <person name="Wilson R.K."/>
        </authorList>
    </citation>
    <scope>NUCLEOTIDE SEQUENCE [LARGE SCALE GENOMIC DNA]</scope>
    <source>
        <strain evidence="1 2">ATCC 29799</strain>
    </source>
</reference>
<name>A6NUM6_9FIRM</name>
<evidence type="ECO:0000313" key="2">
    <source>
        <dbReference type="Proteomes" id="UP000003639"/>
    </source>
</evidence>
<dbReference type="RefSeq" id="WP_006572450.1">
    <property type="nucleotide sequence ID" value="NZ_AAXG02000012.1"/>
</dbReference>
<protein>
    <submittedName>
        <fullName evidence="1">Uncharacterized protein</fullName>
    </submittedName>
</protein>
<reference evidence="1 2" key="2">
    <citation type="submission" date="2007-06" db="EMBL/GenBank/DDBJ databases">
        <title>Draft genome sequence of Pseudoflavonifractor capillosus ATCC 29799.</title>
        <authorList>
            <person name="Sudarsanam P."/>
            <person name="Ley R."/>
            <person name="Guruge J."/>
            <person name="Turnbaugh P.J."/>
            <person name="Mahowald M."/>
            <person name="Liep D."/>
            <person name="Gordon J."/>
        </authorList>
    </citation>
    <scope>NUCLEOTIDE SEQUENCE [LARGE SCALE GENOMIC DNA]</scope>
    <source>
        <strain evidence="1 2">ATCC 29799</strain>
    </source>
</reference>
<gene>
    <name evidence="1" type="ORF">BACCAP_01908</name>
</gene>
<dbReference type="eggNOG" id="ENOG5033N6X">
    <property type="taxonomic scope" value="Bacteria"/>
</dbReference>
<dbReference type="Proteomes" id="UP000003639">
    <property type="component" value="Unassembled WGS sequence"/>
</dbReference>
<dbReference type="AlphaFoldDB" id="A6NUM6"/>
<dbReference type="STRING" id="411467.BACCAP_01908"/>
<comment type="caution">
    <text evidence="1">The sequence shown here is derived from an EMBL/GenBank/DDBJ whole genome shotgun (WGS) entry which is preliminary data.</text>
</comment>
<dbReference type="EMBL" id="AAXG02000012">
    <property type="protein sequence ID" value="EDN00077.1"/>
    <property type="molecule type" value="Genomic_DNA"/>
</dbReference>
<dbReference type="OrthoDB" id="1854057at2"/>
<organism evidence="1 2">
    <name type="scientific">Pseudoflavonifractor capillosus ATCC 29799</name>
    <dbReference type="NCBI Taxonomy" id="411467"/>
    <lineage>
        <taxon>Bacteria</taxon>
        <taxon>Bacillati</taxon>
        <taxon>Bacillota</taxon>
        <taxon>Clostridia</taxon>
        <taxon>Eubacteriales</taxon>
        <taxon>Oscillospiraceae</taxon>
        <taxon>Pseudoflavonifractor</taxon>
    </lineage>
</organism>
<accession>A6NUM6</accession>
<keyword evidence="2" id="KW-1185">Reference proteome</keyword>